<comment type="similarity">
    <text evidence="2">Belongs to the histone-like Alba family.</text>
</comment>
<dbReference type="Pfam" id="PF01918">
    <property type="entry name" value="Alba"/>
    <property type="match status" value="1"/>
</dbReference>
<evidence type="ECO:0000256" key="1">
    <source>
        <dbReference type="ARBA" id="ARBA00004123"/>
    </source>
</evidence>
<sequence length="344" mass="38728">MDRYQKVEKPRVETPIDANEIRITSQGRMRSYITYAMTLLQEKESEEIVFKAMGRAINKTVTIVELIKRRIVGLHQVTSITSTDITDTWEPLEEGLLPLETTRHVSMITITLSKKELDKNAVGYQQPLPADQVKVSTDFDYDGEGSPSGGRRGRGGRGRGRSRGFPECECKWLLFMTCWLLSYPGNGFMPAEYDDGGYDRNRSYGRGRGRGRGRSFRGRGRGGYNGPQDAQQDGGFYNQEAPMQGRVMNNFLEIHAGMVFAMRMLWSSIGFTTEKMHAVAVEGELVVGDVDSDLMGRSKAVVLKWSSLKNTEIMCYECLLHVLCFSFLSYSVLTVGYLSVIRVD</sequence>
<name>A0A9J5ZN10_SOLCO</name>
<feature type="region of interest" description="Disordered" evidence="4">
    <location>
        <begin position="137"/>
        <end position="163"/>
    </location>
</feature>
<dbReference type="InterPro" id="IPR002775">
    <property type="entry name" value="DNA/RNA-bd_Alba-like"/>
</dbReference>
<evidence type="ECO:0000313" key="7">
    <source>
        <dbReference type="EMBL" id="KAG5613528.1"/>
    </source>
</evidence>
<keyword evidence="5" id="KW-1133">Transmembrane helix</keyword>
<gene>
    <name evidence="7" type="ORF">H5410_024809</name>
</gene>
<proteinExistence type="inferred from homology"/>
<dbReference type="GO" id="GO:0005634">
    <property type="term" value="C:nucleus"/>
    <property type="evidence" value="ECO:0007669"/>
    <property type="project" value="UniProtKB-SubCell"/>
</dbReference>
<keyword evidence="5" id="KW-0812">Transmembrane</keyword>
<keyword evidence="3" id="KW-0539">Nucleus</keyword>
<feature type="compositionally biased region" description="Basic residues" evidence="4">
    <location>
        <begin position="203"/>
        <end position="220"/>
    </location>
</feature>
<evidence type="ECO:0000256" key="2">
    <source>
        <dbReference type="ARBA" id="ARBA00008018"/>
    </source>
</evidence>
<dbReference type="Proteomes" id="UP000824120">
    <property type="component" value="Chromosome 4"/>
</dbReference>
<evidence type="ECO:0000313" key="8">
    <source>
        <dbReference type="Proteomes" id="UP000824120"/>
    </source>
</evidence>
<dbReference type="OrthoDB" id="424402at2759"/>
<keyword evidence="5" id="KW-0472">Membrane</keyword>
<dbReference type="FunFam" id="3.30.110.20:FF:000003">
    <property type="entry name" value="DNA/RNA-binding protein Alba 1"/>
    <property type="match status" value="1"/>
</dbReference>
<feature type="region of interest" description="Disordered" evidence="4">
    <location>
        <begin position="200"/>
        <end position="233"/>
    </location>
</feature>
<feature type="compositionally biased region" description="Basic residues" evidence="4">
    <location>
        <begin position="151"/>
        <end position="162"/>
    </location>
</feature>
<dbReference type="PANTHER" id="PTHR13516:SF14">
    <property type="entry name" value="ALBA DNA_RNA-BINDING PROTEIN"/>
    <property type="match status" value="1"/>
</dbReference>
<dbReference type="AlphaFoldDB" id="A0A9J5ZN10"/>
<keyword evidence="8" id="KW-1185">Reference proteome</keyword>
<comment type="subcellular location">
    <subcellularLocation>
        <location evidence="1">Nucleus</location>
    </subcellularLocation>
</comment>
<evidence type="ECO:0000259" key="6">
    <source>
        <dbReference type="Pfam" id="PF01918"/>
    </source>
</evidence>
<dbReference type="GO" id="GO:0003723">
    <property type="term" value="F:RNA binding"/>
    <property type="evidence" value="ECO:0007669"/>
    <property type="project" value="TreeGrafter"/>
</dbReference>
<dbReference type="PANTHER" id="PTHR13516">
    <property type="entry name" value="RIBONUCLEASE P SUBUNIT P25"/>
    <property type="match status" value="1"/>
</dbReference>
<evidence type="ECO:0000256" key="3">
    <source>
        <dbReference type="ARBA" id="ARBA00023242"/>
    </source>
</evidence>
<feature type="domain" description="DNA/RNA-binding protein Alba-like" evidence="6">
    <location>
        <begin position="19"/>
        <end position="83"/>
    </location>
</feature>
<protein>
    <recommendedName>
        <fullName evidence="6">DNA/RNA-binding protein Alba-like domain-containing protein</fullName>
    </recommendedName>
</protein>
<dbReference type="SUPFAM" id="SSF82704">
    <property type="entry name" value="AlbA-like"/>
    <property type="match status" value="1"/>
</dbReference>
<evidence type="ECO:0000256" key="4">
    <source>
        <dbReference type="SAM" id="MobiDB-lite"/>
    </source>
</evidence>
<dbReference type="InterPro" id="IPR036882">
    <property type="entry name" value="Alba-like_dom_sf"/>
</dbReference>
<evidence type="ECO:0000256" key="5">
    <source>
        <dbReference type="SAM" id="Phobius"/>
    </source>
</evidence>
<comment type="caution">
    <text evidence="7">The sequence shown here is derived from an EMBL/GenBank/DDBJ whole genome shotgun (WGS) entry which is preliminary data.</text>
</comment>
<accession>A0A9J5ZN10</accession>
<reference evidence="7 8" key="1">
    <citation type="submission" date="2020-09" db="EMBL/GenBank/DDBJ databases">
        <title>De no assembly of potato wild relative species, Solanum commersonii.</title>
        <authorList>
            <person name="Cho K."/>
        </authorList>
    </citation>
    <scope>NUCLEOTIDE SEQUENCE [LARGE SCALE GENOMIC DNA]</scope>
    <source>
        <strain evidence="7">LZ3.2</strain>
        <tissue evidence="7">Leaf</tissue>
    </source>
</reference>
<feature type="transmembrane region" description="Helical" evidence="5">
    <location>
        <begin position="319"/>
        <end position="340"/>
    </location>
</feature>
<dbReference type="Gene3D" id="3.30.110.20">
    <property type="entry name" value="Alba-like domain"/>
    <property type="match status" value="1"/>
</dbReference>
<organism evidence="7 8">
    <name type="scientific">Solanum commersonii</name>
    <name type="common">Commerson's wild potato</name>
    <name type="synonym">Commerson's nightshade</name>
    <dbReference type="NCBI Taxonomy" id="4109"/>
    <lineage>
        <taxon>Eukaryota</taxon>
        <taxon>Viridiplantae</taxon>
        <taxon>Streptophyta</taxon>
        <taxon>Embryophyta</taxon>
        <taxon>Tracheophyta</taxon>
        <taxon>Spermatophyta</taxon>
        <taxon>Magnoliopsida</taxon>
        <taxon>eudicotyledons</taxon>
        <taxon>Gunneridae</taxon>
        <taxon>Pentapetalae</taxon>
        <taxon>asterids</taxon>
        <taxon>lamiids</taxon>
        <taxon>Solanales</taxon>
        <taxon>Solanaceae</taxon>
        <taxon>Solanoideae</taxon>
        <taxon>Solaneae</taxon>
        <taxon>Solanum</taxon>
    </lineage>
</organism>
<dbReference type="InterPro" id="IPR051958">
    <property type="entry name" value="Alba-like_NAB"/>
</dbReference>
<dbReference type="EMBL" id="JACXVP010000004">
    <property type="protein sequence ID" value="KAG5613528.1"/>
    <property type="molecule type" value="Genomic_DNA"/>
</dbReference>